<evidence type="ECO:0000256" key="5">
    <source>
        <dbReference type="ARBA" id="ARBA00023136"/>
    </source>
</evidence>
<dbReference type="InterPro" id="IPR001851">
    <property type="entry name" value="ABC_transp_permease"/>
</dbReference>
<feature type="transmembrane region" description="Helical" evidence="6">
    <location>
        <begin position="202"/>
        <end position="225"/>
    </location>
</feature>
<evidence type="ECO:0000256" key="4">
    <source>
        <dbReference type="ARBA" id="ARBA00022989"/>
    </source>
</evidence>
<comment type="caution">
    <text evidence="7">The sequence shown here is derived from an EMBL/GenBank/DDBJ whole genome shotgun (WGS) entry which is preliminary data.</text>
</comment>
<evidence type="ECO:0000256" key="2">
    <source>
        <dbReference type="ARBA" id="ARBA00022475"/>
    </source>
</evidence>
<keyword evidence="2" id="KW-1003">Cell membrane</keyword>
<comment type="subcellular location">
    <subcellularLocation>
        <location evidence="1">Cell membrane</location>
        <topology evidence="1">Multi-pass membrane protein</topology>
    </subcellularLocation>
</comment>
<dbReference type="PANTHER" id="PTHR30482">
    <property type="entry name" value="HIGH-AFFINITY BRANCHED-CHAIN AMINO ACID TRANSPORT SYSTEM PERMEASE"/>
    <property type="match status" value="1"/>
</dbReference>
<dbReference type="RefSeq" id="WP_184057162.1">
    <property type="nucleotide sequence ID" value="NZ_VZQQ01000003.1"/>
</dbReference>
<dbReference type="CDD" id="cd06581">
    <property type="entry name" value="TM_PBP1_LivM_like"/>
    <property type="match status" value="1"/>
</dbReference>
<dbReference type="Pfam" id="PF02653">
    <property type="entry name" value="BPD_transp_2"/>
    <property type="match status" value="1"/>
</dbReference>
<evidence type="ECO:0000313" key="7">
    <source>
        <dbReference type="EMBL" id="MBC8745991.1"/>
    </source>
</evidence>
<accession>A0ABR7PI49</accession>
<keyword evidence="5 6" id="KW-0472">Membrane</keyword>
<keyword evidence="8" id="KW-1185">Reference proteome</keyword>
<dbReference type="InterPro" id="IPR043428">
    <property type="entry name" value="LivM-like"/>
</dbReference>
<evidence type="ECO:0000256" key="1">
    <source>
        <dbReference type="ARBA" id="ARBA00004651"/>
    </source>
</evidence>
<feature type="transmembrane region" description="Helical" evidence="6">
    <location>
        <begin position="87"/>
        <end position="106"/>
    </location>
</feature>
<evidence type="ECO:0000313" key="8">
    <source>
        <dbReference type="Proteomes" id="UP000736373"/>
    </source>
</evidence>
<proteinExistence type="predicted"/>
<name>A0ABR7PI49_9BURK</name>
<feature type="transmembrane region" description="Helical" evidence="6">
    <location>
        <begin position="113"/>
        <end position="134"/>
    </location>
</feature>
<keyword evidence="3 6" id="KW-0812">Transmembrane</keyword>
<sequence length="330" mass="34532">MERFTPARFWTLLVICAVLALAPLILPASLLPEATRVVILAGTAMSLNVLVGSTGLISLGQGMFLGLGAYIVSVGTLKFGLGFWSAAALALGISVPMSLLTALVTLRARHLFFGLLTLGLGQVAFVYVASSYTLTGGDDGLIGVPIPSWLDGDIAHHYASVCVLLVVCLLLLRLLASPFGVMLGAVRDNRDRVAAIGANPKLYEIAAMVIASVLGTLFGVVWVLAEGSVEPSIVSWMTSAILLNMVAIGGRTWFFGPLLGAVLLEASRAAVQVHSAHSDLVVGGVVILCALLCPEGIGSLFKKIVWSRSRQPLAKPDPAAARQPLAGEQR</sequence>
<reference evidence="7 8" key="1">
    <citation type="submission" date="2019-09" db="EMBL/GenBank/DDBJ databases">
        <title>Paraburkholderia podalyriae sp. nov., A South African Podalyria-associated rhizobium.</title>
        <authorList>
            <person name="Mavima L."/>
            <person name="Beukes C.W."/>
            <person name="Palmer M."/>
            <person name="De Meyer S.E."/>
            <person name="James E.K."/>
            <person name="Maluk M."/>
            <person name="Avontuur J.R."/>
            <person name="Chan W.Y."/>
            <person name="Venter S.N."/>
            <person name="Steenkamp E.T."/>
        </authorList>
    </citation>
    <scope>NUCLEOTIDE SEQUENCE [LARGE SCALE GENOMIC DNA]</scope>
    <source>
        <strain evidence="7 8">WC7.3b</strain>
    </source>
</reference>
<evidence type="ECO:0000256" key="6">
    <source>
        <dbReference type="SAM" id="Phobius"/>
    </source>
</evidence>
<dbReference type="Proteomes" id="UP000736373">
    <property type="component" value="Unassembled WGS sequence"/>
</dbReference>
<organism evidence="7 8">
    <name type="scientific">Paraburkholderia podalyriae</name>
    <dbReference type="NCBI Taxonomy" id="1938811"/>
    <lineage>
        <taxon>Bacteria</taxon>
        <taxon>Pseudomonadati</taxon>
        <taxon>Pseudomonadota</taxon>
        <taxon>Betaproteobacteria</taxon>
        <taxon>Burkholderiales</taxon>
        <taxon>Burkholderiaceae</taxon>
        <taxon>Paraburkholderia</taxon>
    </lineage>
</organism>
<feature type="transmembrane region" description="Helical" evidence="6">
    <location>
        <begin position="37"/>
        <end position="57"/>
    </location>
</feature>
<evidence type="ECO:0000256" key="3">
    <source>
        <dbReference type="ARBA" id="ARBA00022692"/>
    </source>
</evidence>
<dbReference type="PANTHER" id="PTHR30482:SF17">
    <property type="entry name" value="ABC TRANSPORTER ATP-BINDING PROTEIN"/>
    <property type="match status" value="1"/>
</dbReference>
<gene>
    <name evidence="7" type="ORF">F6X42_04910</name>
</gene>
<keyword evidence="4 6" id="KW-1133">Transmembrane helix</keyword>
<protein>
    <submittedName>
        <fullName evidence="7">Branched-chain amino acid ABC transporter permease</fullName>
    </submittedName>
</protein>
<feature type="transmembrane region" description="Helical" evidence="6">
    <location>
        <begin position="154"/>
        <end position="181"/>
    </location>
</feature>
<dbReference type="EMBL" id="VZQQ01000003">
    <property type="protein sequence ID" value="MBC8745991.1"/>
    <property type="molecule type" value="Genomic_DNA"/>
</dbReference>